<organism evidence="2 3">
    <name type="scientific">Petromyces alliaceus</name>
    <name type="common">Aspergillus alliaceus</name>
    <dbReference type="NCBI Taxonomy" id="209559"/>
    <lineage>
        <taxon>Eukaryota</taxon>
        <taxon>Fungi</taxon>
        <taxon>Dikarya</taxon>
        <taxon>Ascomycota</taxon>
        <taxon>Pezizomycotina</taxon>
        <taxon>Eurotiomycetes</taxon>
        <taxon>Eurotiomycetidae</taxon>
        <taxon>Eurotiales</taxon>
        <taxon>Aspergillaceae</taxon>
        <taxon>Aspergillus</taxon>
        <taxon>Aspergillus subgen. Circumdati</taxon>
    </lineage>
</organism>
<dbReference type="InterPro" id="IPR010730">
    <property type="entry name" value="HET"/>
</dbReference>
<proteinExistence type="predicted"/>
<evidence type="ECO:0000313" key="2">
    <source>
        <dbReference type="EMBL" id="KAF5855105.1"/>
    </source>
</evidence>
<name>A0A8H6E1U3_PETAA</name>
<sequence length="547" mass="61959">MSNNIPENDKNRPRWLLDIDLWLIFPYDEIEQIGEVGYGIVSYTWGMWADFDTPVPEDETPNNLKWKIPSVKGLSIKHAREVLTQTMDMKYVWWDWMCVPQGKAGKKVTLGKDLEEVKGEEVAKQMHIYKGAKKSIVWLHRTNWDKCPRLAGYLKGSLQPLNDFGDTIADFALSIKGMQEEEPWLTSGWTLQEGVLLEKTTLLDYNGKSLSGDFEPGQKQARVLDLSIPATPLAIHIATAFVRVSEGWTSSKNMPQGMPEQVKQAIDFISASQSNYERAATCLSKIVSSGLVAYWPGKATALYILAGADGRRFTVPEDRCWALLGALDLEDVEPWYVNWPKVDEKKAMKEIKTKFFVPLLKKYQWELLVLPEIVDQHILDGLSWPERAVHGGFLPLGIYFTQDIELGLPALTYNEEKDELTSTPGKFIKLKKRVFCRRYRQARLGVNEGFIEVAKITSQEPSGHLYCPLVDIPVPDISTPKPDGWSEVKKGKRCVHIELIKGGDTSGCFKGIVDLWGIDDAFEKLDYPEFNICGPKPRRGWGRCVMA</sequence>
<protein>
    <recommendedName>
        <fullName evidence="1">Heterokaryon incompatibility domain-containing protein</fullName>
    </recommendedName>
</protein>
<comment type="caution">
    <text evidence="2">The sequence shown here is derived from an EMBL/GenBank/DDBJ whole genome shotgun (WGS) entry which is preliminary data.</text>
</comment>
<dbReference type="AlphaFoldDB" id="A0A8H6E1U3"/>
<evidence type="ECO:0000313" key="3">
    <source>
        <dbReference type="Proteomes" id="UP000541154"/>
    </source>
</evidence>
<keyword evidence="3" id="KW-1185">Reference proteome</keyword>
<accession>A0A8H6E1U3</accession>
<reference evidence="2 3" key="1">
    <citation type="submission" date="2019-04" db="EMBL/GenBank/DDBJ databases">
        <title>Aspergillus burnettii sp. nov., novel species from soil in southeast Queensland.</title>
        <authorList>
            <person name="Gilchrist C.L.M."/>
            <person name="Pitt J.I."/>
            <person name="Lange L."/>
            <person name="Lacey H.J."/>
            <person name="Vuong D."/>
            <person name="Midgley D.J."/>
            <person name="Greenfield P."/>
            <person name="Bradbury M."/>
            <person name="Lacey E."/>
            <person name="Busk P.K."/>
            <person name="Pilgaard B."/>
            <person name="Chooi Y.H."/>
            <person name="Piggott A.M."/>
        </authorList>
    </citation>
    <scope>NUCLEOTIDE SEQUENCE [LARGE SCALE GENOMIC DNA]</scope>
    <source>
        <strain evidence="2 3">FRR 5400</strain>
    </source>
</reference>
<dbReference type="Proteomes" id="UP000541154">
    <property type="component" value="Unassembled WGS sequence"/>
</dbReference>
<feature type="domain" description="Heterokaryon incompatibility" evidence="1">
    <location>
        <begin position="38"/>
        <end position="193"/>
    </location>
</feature>
<evidence type="ECO:0000259" key="1">
    <source>
        <dbReference type="Pfam" id="PF06985"/>
    </source>
</evidence>
<dbReference type="Pfam" id="PF06985">
    <property type="entry name" value="HET"/>
    <property type="match status" value="1"/>
</dbReference>
<dbReference type="EMBL" id="SPNV01000505">
    <property type="protein sequence ID" value="KAF5855105.1"/>
    <property type="molecule type" value="Genomic_DNA"/>
</dbReference>
<gene>
    <name evidence="2" type="ORF">ETB97_010045</name>
</gene>